<evidence type="ECO:0000256" key="6">
    <source>
        <dbReference type="ARBA" id="ARBA00023136"/>
    </source>
</evidence>
<dbReference type="PROSITE" id="PS50893">
    <property type="entry name" value="ABC_TRANSPORTER_2"/>
    <property type="match status" value="1"/>
</dbReference>
<dbReference type="InterPro" id="IPR017871">
    <property type="entry name" value="ABC_transporter-like_CS"/>
</dbReference>
<comment type="caution">
    <text evidence="10">The sequence shown here is derived from an EMBL/GenBank/DDBJ whole genome shotgun (WGS) entry which is preliminary data.</text>
</comment>
<dbReference type="InterPro" id="IPR003439">
    <property type="entry name" value="ABC_transporter-like_ATP-bd"/>
</dbReference>
<feature type="transmembrane region" description="Helical" evidence="8">
    <location>
        <begin position="72"/>
        <end position="92"/>
    </location>
</feature>
<feature type="transmembrane region" description="Helical" evidence="8">
    <location>
        <begin position="931"/>
        <end position="952"/>
    </location>
</feature>
<evidence type="ECO:0000256" key="7">
    <source>
        <dbReference type="SAM" id="MobiDB-lite"/>
    </source>
</evidence>
<keyword evidence="4 8" id="KW-0812">Transmembrane</keyword>
<sequence>TLSDTGLEAQTRSMPLGAGNGVSRRRWALTTTLLFSFTIVFLISCSVFWLFTRVTWMFGGRRSRQMVRRRRGLFVTLLSVVLSFRQVLLLAMSREGSLTAAELWSSGSNPVVPLSVCCQVQAFKCYTEPRFQLTRTTSSSPGRLESHKPLRGAPLHQTDGRSRSITSSVPSYFGIISLPSYRKVMLSSPPLIIDRASFPLRRSFAGDFVSFVFRARMTASPEDLSFSYYTIIFILWESFTGGFTGIGYPSFLLLGFIVVADSLIGLSSCVAISTGSEDATETTSVVLVDEVWTSTSHSVTIFQLSDFVVKAHSTHSSFVSNSLSSSVEDLSFLDYLCGVCYVYGQRGCIIPSCYCSEKLLVSIYMATTPEAEEVEHGSDKAAMFLAWEDLTVVIPNFGQGPTKRLLNGVNGCDYKLLGDSTGRLAGNVVMSGKVLVNGKKRRLDFGTSAYVTQEDVLLGTLTVRESIAYSAHLRLPSKLSRKQITDIVEATITDMGLQECSDRTIGNWHMRGISGGEKKRLSIALEVLTKPCLLFLDEPTSGLDSASAFFVIQILRNIASNGKTVISSIHQPSGEFFGEAGFPCPSRRNPSDHFLRCVNSDFDGITATVVESRRIHDSSFSLYRETSNTLDPFDNMPTAEIRTTLVRKFKCSEYAVASRARIQEITSIKGLVTERNNASQTSWWKQLRVLTQRSFINMSRDLGYYWIRIGVYILLSICVGSVFFNVGRNHTNVMNTAACGGFMAGFMTIMSIGGFQSFIEEMKVFSRERLNGHYGVAVYTVSNFLSSLPFIILMCLGTTSITNYMVKFQPSASHFFYSCLDLISAIATVESCMMMIASMVPNFLMGVIIGAGYIGVMILSAGFFRLFPDLPMVFWRYPVSYINYGAWALQGAFKNEMIGVEYNSPLPLVPKMKGELILETVLGINPAQSKWLDLGVVLMILVAYRLLFFAILKFREKVFPLIHMLYTKRTLSHIQKRPSFRRMSPFPSLRHNVHHALSSQEGLNSPLH</sequence>
<feature type="transmembrane region" description="Helical" evidence="8">
    <location>
        <begin position="733"/>
        <end position="755"/>
    </location>
</feature>
<evidence type="ECO:0000256" key="8">
    <source>
        <dbReference type="SAM" id="Phobius"/>
    </source>
</evidence>
<dbReference type="PANTHER" id="PTHR48042:SF15">
    <property type="entry name" value="ABC TRANSPORTER G FAMILY MEMBER 13"/>
    <property type="match status" value="1"/>
</dbReference>
<dbReference type="InterPro" id="IPR027417">
    <property type="entry name" value="P-loop_NTPase"/>
</dbReference>
<comment type="similarity">
    <text evidence="2">Belongs to the ABC transporter superfamily. ABCG family. Eye pigment precursor importer (TC 3.A.1.204) subfamily.</text>
</comment>
<protein>
    <recommendedName>
        <fullName evidence="9">ABC transporter domain-containing protein</fullName>
    </recommendedName>
</protein>
<feature type="domain" description="ABC transporter" evidence="9">
    <location>
        <begin position="363"/>
        <end position="628"/>
    </location>
</feature>
<evidence type="ECO:0000256" key="5">
    <source>
        <dbReference type="ARBA" id="ARBA00022989"/>
    </source>
</evidence>
<dbReference type="Pfam" id="PF01061">
    <property type="entry name" value="ABC2_membrane"/>
    <property type="match status" value="1"/>
</dbReference>
<reference evidence="10 11" key="1">
    <citation type="submission" date="2021-05" db="EMBL/GenBank/DDBJ databases">
        <title>Genome Assembly of Synthetic Allotetraploid Brassica napus Reveals Homoeologous Exchanges between Subgenomes.</title>
        <authorList>
            <person name="Davis J.T."/>
        </authorList>
    </citation>
    <scope>NUCLEOTIDE SEQUENCE [LARGE SCALE GENOMIC DNA]</scope>
    <source>
        <strain evidence="11">cv. Da-Ae</strain>
        <tissue evidence="10">Seedling</tissue>
    </source>
</reference>
<feature type="region of interest" description="Disordered" evidence="7">
    <location>
        <begin position="135"/>
        <end position="164"/>
    </location>
</feature>
<feature type="non-terminal residue" evidence="10">
    <location>
        <position position="1"/>
    </location>
</feature>
<accession>A0ABQ8CUH5</accession>
<proteinExistence type="inferred from homology"/>
<keyword evidence="3" id="KW-0813">Transport</keyword>
<keyword evidence="11" id="KW-1185">Reference proteome</keyword>
<feature type="transmembrane region" description="Helical" evidence="8">
    <location>
        <begin position="843"/>
        <end position="867"/>
    </location>
</feature>
<dbReference type="PROSITE" id="PS00211">
    <property type="entry name" value="ABC_TRANSPORTER_1"/>
    <property type="match status" value="1"/>
</dbReference>
<dbReference type="Gene3D" id="3.40.50.300">
    <property type="entry name" value="P-loop containing nucleotide triphosphate hydrolases"/>
    <property type="match status" value="1"/>
</dbReference>
<comment type="subcellular location">
    <subcellularLocation>
        <location evidence="1">Membrane</location>
        <topology evidence="1">Multi-pass membrane protein</topology>
    </subcellularLocation>
</comment>
<organism evidence="10 11">
    <name type="scientific">Brassica napus</name>
    <name type="common">Rape</name>
    <dbReference type="NCBI Taxonomy" id="3708"/>
    <lineage>
        <taxon>Eukaryota</taxon>
        <taxon>Viridiplantae</taxon>
        <taxon>Streptophyta</taxon>
        <taxon>Embryophyta</taxon>
        <taxon>Tracheophyta</taxon>
        <taxon>Spermatophyta</taxon>
        <taxon>Magnoliopsida</taxon>
        <taxon>eudicotyledons</taxon>
        <taxon>Gunneridae</taxon>
        <taxon>Pentapetalae</taxon>
        <taxon>rosids</taxon>
        <taxon>malvids</taxon>
        <taxon>Brassicales</taxon>
        <taxon>Brassicaceae</taxon>
        <taxon>Brassiceae</taxon>
        <taxon>Brassica</taxon>
    </lineage>
</organism>
<gene>
    <name evidence="10" type="ORF">HID58_020780</name>
</gene>
<dbReference type="InterPro" id="IPR052215">
    <property type="entry name" value="Plant_ABCG"/>
</dbReference>
<dbReference type="SUPFAM" id="SSF52540">
    <property type="entry name" value="P-loop containing nucleoside triphosphate hydrolases"/>
    <property type="match status" value="1"/>
</dbReference>
<evidence type="ECO:0000313" key="10">
    <source>
        <dbReference type="EMBL" id="KAH0920762.1"/>
    </source>
</evidence>
<dbReference type="PANTHER" id="PTHR48042">
    <property type="entry name" value="ABC TRANSPORTER G FAMILY MEMBER 11"/>
    <property type="match status" value="1"/>
</dbReference>
<dbReference type="Pfam" id="PF00005">
    <property type="entry name" value="ABC_tran"/>
    <property type="match status" value="1"/>
</dbReference>
<dbReference type="InterPro" id="IPR013525">
    <property type="entry name" value="ABC2_TM"/>
</dbReference>
<keyword evidence="5 8" id="KW-1133">Transmembrane helix</keyword>
<evidence type="ECO:0000256" key="3">
    <source>
        <dbReference type="ARBA" id="ARBA00022448"/>
    </source>
</evidence>
<evidence type="ECO:0000256" key="1">
    <source>
        <dbReference type="ARBA" id="ARBA00004141"/>
    </source>
</evidence>
<keyword evidence="6 8" id="KW-0472">Membrane</keyword>
<feature type="transmembrane region" description="Helical" evidence="8">
    <location>
        <begin position="705"/>
        <end position="727"/>
    </location>
</feature>
<dbReference type="EMBL" id="JAGKQM010000006">
    <property type="protein sequence ID" value="KAH0920762.1"/>
    <property type="molecule type" value="Genomic_DNA"/>
</dbReference>
<dbReference type="Proteomes" id="UP000824890">
    <property type="component" value="Unassembled WGS sequence"/>
</dbReference>
<name>A0ABQ8CUH5_BRANA</name>
<evidence type="ECO:0000313" key="11">
    <source>
        <dbReference type="Proteomes" id="UP000824890"/>
    </source>
</evidence>
<feature type="transmembrane region" description="Helical" evidence="8">
    <location>
        <begin position="776"/>
        <end position="802"/>
    </location>
</feature>
<feature type="transmembrane region" description="Helical" evidence="8">
    <location>
        <begin position="27"/>
        <end position="51"/>
    </location>
</feature>
<evidence type="ECO:0000256" key="2">
    <source>
        <dbReference type="ARBA" id="ARBA00005814"/>
    </source>
</evidence>
<evidence type="ECO:0000256" key="4">
    <source>
        <dbReference type="ARBA" id="ARBA00022692"/>
    </source>
</evidence>
<evidence type="ECO:0000259" key="9">
    <source>
        <dbReference type="PROSITE" id="PS50893"/>
    </source>
</evidence>